<dbReference type="SUPFAM" id="SSF54427">
    <property type="entry name" value="NTF2-like"/>
    <property type="match status" value="1"/>
</dbReference>
<reference evidence="1 2" key="1">
    <citation type="submission" date="2020-07" db="EMBL/GenBank/DDBJ databases">
        <title>Genomic Encyclopedia of Type Strains, Phase IV (KMG-V): Genome sequencing to study the core and pangenomes of soil and plant-associated prokaryotes.</title>
        <authorList>
            <person name="Whitman W."/>
        </authorList>
    </citation>
    <scope>NUCLEOTIDE SEQUENCE [LARGE SCALE GENOMIC DNA]</scope>
    <source>
        <strain evidence="1 2">M8UP22</strain>
    </source>
</reference>
<evidence type="ECO:0008006" key="3">
    <source>
        <dbReference type="Google" id="ProtNLM"/>
    </source>
</evidence>
<protein>
    <recommendedName>
        <fullName evidence="3">Nuclear transport factor 2 family protein</fullName>
    </recommendedName>
</protein>
<evidence type="ECO:0000313" key="2">
    <source>
        <dbReference type="Proteomes" id="UP000564385"/>
    </source>
</evidence>
<name>A0A852VK09_9BACT</name>
<accession>A0A852VK09</accession>
<dbReference type="EMBL" id="JACCCU010000002">
    <property type="protein sequence ID" value="NYF90774.1"/>
    <property type="molecule type" value="Genomic_DNA"/>
</dbReference>
<evidence type="ECO:0000313" key="1">
    <source>
        <dbReference type="EMBL" id="NYF90774.1"/>
    </source>
</evidence>
<dbReference type="Gene3D" id="3.10.450.50">
    <property type="match status" value="1"/>
</dbReference>
<sequence length="146" mass="16830">MKKQVKEQQININPENAMNTLTITKTAPPQWLLDFWKEIDDKTFGKGFDCFVEDATCRLGIAEWNGREQIRENLRAFIDTGFTAHHDVTEYWDSGPLKIFRGIVTMKPDDSTKPTVKPVMTHFFYMDEADPTKVRSWVGSVGPVQF</sequence>
<proteinExistence type="predicted"/>
<dbReference type="AlphaFoldDB" id="A0A852VK09"/>
<organism evidence="1 2">
    <name type="scientific">Tunturiibacter lichenicola</name>
    <dbReference type="NCBI Taxonomy" id="2051959"/>
    <lineage>
        <taxon>Bacteria</taxon>
        <taxon>Pseudomonadati</taxon>
        <taxon>Acidobacteriota</taxon>
        <taxon>Terriglobia</taxon>
        <taxon>Terriglobales</taxon>
        <taxon>Acidobacteriaceae</taxon>
        <taxon>Tunturiibacter</taxon>
    </lineage>
</organism>
<gene>
    <name evidence="1" type="ORF">HDF08_002876</name>
</gene>
<dbReference type="Proteomes" id="UP000564385">
    <property type="component" value="Unassembled WGS sequence"/>
</dbReference>
<comment type="caution">
    <text evidence="1">The sequence shown here is derived from an EMBL/GenBank/DDBJ whole genome shotgun (WGS) entry which is preliminary data.</text>
</comment>
<dbReference type="InterPro" id="IPR032710">
    <property type="entry name" value="NTF2-like_dom_sf"/>
</dbReference>